<feature type="compositionally biased region" description="Basic and acidic residues" evidence="1">
    <location>
        <begin position="176"/>
        <end position="189"/>
    </location>
</feature>
<feature type="region of interest" description="Disordered" evidence="1">
    <location>
        <begin position="125"/>
        <end position="189"/>
    </location>
</feature>
<sequence length="189" mass="20309">MRGVEWLFPVLLLLAFVISAILTLLQQRRYTREINAAAQASTGPHDVLVTGRGRGVSRGAIVIFVVDRSEGCITRASAMVGSTVFARFRAFPTLLGPTAGAQERANGKHLKKAVAAALAQVPANPTAALAERKRSERERADRARRARAATRSNRKGRGEDLAADAVDPTTSPLEPRTPRPERSAHVGTP</sequence>
<evidence type="ECO:0008006" key="5">
    <source>
        <dbReference type="Google" id="ProtNLM"/>
    </source>
</evidence>
<evidence type="ECO:0000313" key="3">
    <source>
        <dbReference type="EMBL" id="ATH97331.1"/>
    </source>
</evidence>
<dbReference type="InterPro" id="IPR009693">
    <property type="entry name" value="Glucitol_operon_activator"/>
</dbReference>
<protein>
    <recommendedName>
        <fullName evidence="5">Glucitol operon activator protein (GutM)</fullName>
    </recommendedName>
</protein>
<dbReference type="EMBL" id="CP023482">
    <property type="protein sequence ID" value="ATH97331.1"/>
    <property type="molecule type" value="Genomic_DNA"/>
</dbReference>
<evidence type="ECO:0000313" key="4">
    <source>
        <dbReference type="Proteomes" id="UP000815698"/>
    </source>
</evidence>
<organism evidence="3 4">
    <name type="scientific">Dermabacter jinjuensis</name>
    <dbReference type="NCBI Taxonomy" id="1667168"/>
    <lineage>
        <taxon>Bacteria</taxon>
        <taxon>Bacillati</taxon>
        <taxon>Actinomycetota</taxon>
        <taxon>Actinomycetes</taxon>
        <taxon>Micrococcales</taxon>
        <taxon>Dermabacteraceae</taxon>
        <taxon>Dermabacter</taxon>
    </lineage>
</organism>
<evidence type="ECO:0000256" key="1">
    <source>
        <dbReference type="SAM" id="MobiDB-lite"/>
    </source>
</evidence>
<feature type="compositionally biased region" description="Basic and acidic residues" evidence="1">
    <location>
        <begin position="130"/>
        <end position="143"/>
    </location>
</feature>
<dbReference type="Pfam" id="PF06923">
    <property type="entry name" value="GutM"/>
    <property type="match status" value="1"/>
</dbReference>
<feature type="compositionally biased region" description="Basic residues" evidence="1">
    <location>
        <begin position="144"/>
        <end position="155"/>
    </location>
</feature>
<keyword evidence="2" id="KW-0812">Transmembrane</keyword>
<reference evidence="3 4" key="1">
    <citation type="journal article" date="2016" name="Int. J. Syst. Evol. Microbiol.">
        <title>Dermabacter jinjuensis sp. nov., a novel species of the genus Dermabacter isolated from a clinical specimen.</title>
        <authorList>
            <person name="Park Y.K."/>
            <person name="Lee K.M."/>
            <person name="Lee W.K."/>
            <person name="Cho M.J."/>
            <person name="Lee H.S."/>
            <person name="Cho Y.G."/>
            <person name="Lee Y.C."/>
            <person name="Lee W.K."/>
            <person name="Seong W.K."/>
            <person name="Hwang K.J."/>
        </authorList>
    </citation>
    <scope>NUCLEOTIDE SEQUENCE [LARGE SCALE GENOMIC DNA]</scope>
    <source>
        <strain evidence="3 4">32T</strain>
    </source>
</reference>
<accession>A0ABN5DPZ5</accession>
<keyword evidence="2" id="KW-1133">Transmembrane helix</keyword>
<evidence type="ECO:0000256" key="2">
    <source>
        <dbReference type="SAM" id="Phobius"/>
    </source>
</evidence>
<feature type="transmembrane region" description="Helical" evidence="2">
    <location>
        <begin position="6"/>
        <end position="25"/>
    </location>
</feature>
<proteinExistence type="predicted"/>
<name>A0ABN5DPZ5_9MICO</name>
<dbReference type="Proteomes" id="UP000815698">
    <property type="component" value="Chromosome"/>
</dbReference>
<gene>
    <name evidence="3" type="ORF">COP05_09775</name>
</gene>
<keyword evidence="2" id="KW-0472">Membrane</keyword>
<dbReference type="RefSeq" id="WP_096883394.1">
    <property type="nucleotide sequence ID" value="NZ_CP023482.1"/>
</dbReference>
<keyword evidence="4" id="KW-1185">Reference proteome</keyword>